<dbReference type="InterPro" id="IPR013655">
    <property type="entry name" value="PAS_fold_3"/>
</dbReference>
<feature type="transmembrane region" description="Helical" evidence="11">
    <location>
        <begin position="280"/>
        <end position="301"/>
    </location>
</feature>
<dbReference type="InterPro" id="IPR000700">
    <property type="entry name" value="PAS-assoc_C"/>
</dbReference>
<dbReference type="Pfam" id="PF05231">
    <property type="entry name" value="MASE1"/>
    <property type="match status" value="1"/>
</dbReference>
<evidence type="ECO:0000256" key="7">
    <source>
        <dbReference type="ARBA" id="ARBA00022989"/>
    </source>
</evidence>
<dbReference type="InterPro" id="IPR001789">
    <property type="entry name" value="Sig_transdc_resp-reg_receiver"/>
</dbReference>
<feature type="domain" description="PAS" evidence="14">
    <location>
        <begin position="456"/>
        <end position="510"/>
    </location>
</feature>
<evidence type="ECO:0000256" key="2">
    <source>
        <dbReference type="ARBA" id="ARBA00004651"/>
    </source>
</evidence>
<comment type="subcellular location">
    <subcellularLocation>
        <location evidence="2">Cell membrane</location>
        <topology evidence="2">Multi-pass membrane protein</topology>
    </subcellularLocation>
</comment>
<evidence type="ECO:0000259" key="12">
    <source>
        <dbReference type="PROSITE" id="PS50109"/>
    </source>
</evidence>
<evidence type="ECO:0000256" key="5">
    <source>
        <dbReference type="ARBA" id="ARBA00022553"/>
    </source>
</evidence>
<dbReference type="InterPro" id="IPR005467">
    <property type="entry name" value="His_kinase_dom"/>
</dbReference>
<feature type="domain" description="PAC" evidence="15">
    <location>
        <begin position="531"/>
        <end position="583"/>
    </location>
</feature>
<evidence type="ECO:0000259" key="13">
    <source>
        <dbReference type="PROSITE" id="PS50110"/>
    </source>
</evidence>
<evidence type="ECO:0000256" key="9">
    <source>
        <dbReference type="ARBA" id="ARBA00023136"/>
    </source>
</evidence>
<dbReference type="InterPro" id="IPR004358">
    <property type="entry name" value="Sig_transdc_His_kin-like_C"/>
</dbReference>
<dbReference type="PROSITE" id="PS50112">
    <property type="entry name" value="PAS"/>
    <property type="match status" value="1"/>
</dbReference>
<dbReference type="CDD" id="cd00130">
    <property type="entry name" value="PAS"/>
    <property type="match status" value="2"/>
</dbReference>
<dbReference type="EC" id="2.7.13.3" evidence="3"/>
<dbReference type="SMART" id="SM00388">
    <property type="entry name" value="HisKA"/>
    <property type="match status" value="1"/>
</dbReference>
<dbReference type="PANTHER" id="PTHR45339">
    <property type="entry name" value="HYBRID SIGNAL TRANSDUCTION HISTIDINE KINASE J"/>
    <property type="match status" value="1"/>
</dbReference>
<dbReference type="KEGG" id="caul:KCG34_23780"/>
<dbReference type="Pfam" id="PF02518">
    <property type="entry name" value="HATPase_c"/>
    <property type="match status" value="1"/>
</dbReference>
<dbReference type="SMART" id="SM00091">
    <property type="entry name" value="PAS"/>
    <property type="match status" value="2"/>
</dbReference>
<evidence type="ECO:0000313" key="16">
    <source>
        <dbReference type="EMBL" id="QUD88018.1"/>
    </source>
</evidence>
<dbReference type="SMART" id="SM00387">
    <property type="entry name" value="HATPase_c"/>
    <property type="match status" value="1"/>
</dbReference>
<gene>
    <name evidence="16" type="ORF">KCG34_23780</name>
</gene>
<dbReference type="CDD" id="cd16922">
    <property type="entry name" value="HATPase_EvgS-ArcB-TorS-like"/>
    <property type="match status" value="1"/>
</dbReference>
<evidence type="ECO:0000256" key="4">
    <source>
        <dbReference type="ARBA" id="ARBA00022475"/>
    </source>
</evidence>
<keyword evidence="4" id="KW-1003">Cell membrane</keyword>
<evidence type="ECO:0000256" key="1">
    <source>
        <dbReference type="ARBA" id="ARBA00000085"/>
    </source>
</evidence>
<protein>
    <recommendedName>
        <fullName evidence="3">histidine kinase</fullName>
        <ecNumber evidence="3">2.7.13.3</ecNumber>
    </recommendedName>
</protein>
<dbReference type="SUPFAM" id="SSF55785">
    <property type="entry name" value="PYP-like sensor domain (PAS domain)"/>
    <property type="match status" value="2"/>
</dbReference>
<dbReference type="CDD" id="cd17546">
    <property type="entry name" value="REC_hyHK_CKI1_RcsC-like"/>
    <property type="match status" value="1"/>
</dbReference>
<feature type="transmembrane region" description="Helical" evidence="11">
    <location>
        <begin position="21"/>
        <end position="42"/>
    </location>
</feature>
<dbReference type="SMART" id="SM00086">
    <property type="entry name" value="PAC"/>
    <property type="match status" value="2"/>
</dbReference>
<feature type="modified residue" description="4-aspartylphosphate" evidence="10">
    <location>
        <position position="892"/>
    </location>
</feature>
<keyword evidence="9 11" id="KW-0472">Membrane</keyword>
<organism evidence="16 17">
    <name type="scientific">Phenylobacterium montanum</name>
    <dbReference type="NCBI Taxonomy" id="2823693"/>
    <lineage>
        <taxon>Bacteria</taxon>
        <taxon>Pseudomonadati</taxon>
        <taxon>Pseudomonadota</taxon>
        <taxon>Alphaproteobacteria</taxon>
        <taxon>Caulobacterales</taxon>
        <taxon>Caulobacteraceae</taxon>
        <taxon>Phenylobacterium</taxon>
    </lineage>
</organism>
<feature type="domain" description="PAC" evidence="15">
    <location>
        <begin position="402"/>
        <end position="455"/>
    </location>
</feature>
<dbReference type="SMART" id="SM00448">
    <property type="entry name" value="REC"/>
    <property type="match status" value="1"/>
</dbReference>
<evidence type="ECO:0000259" key="14">
    <source>
        <dbReference type="PROSITE" id="PS50112"/>
    </source>
</evidence>
<accession>A0A975FYX2</accession>
<evidence type="ECO:0000256" key="11">
    <source>
        <dbReference type="SAM" id="Phobius"/>
    </source>
</evidence>
<dbReference type="PROSITE" id="PS50110">
    <property type="entry name" value="RESPONSE_REGULATORY"/>
    <property type="match status" value="1"/>
</dbReference>
<dbReference type="InterPro" id="IPR000014">
    <property type="entry name" value="PAS"/>
</dbReference>
<evidence type="ECO:0000259" key="15">
    <source>
        <dbReference type="PROSITE" id="PS50113"/>
    </source>
</evidence>
<evidence type="ECO:0000256" key="10">
    <source>
        <dbReference type="PROSITE-ProRule" id="PRU00169"/>
    </source>
</evidence>
<dbReference type="InterPro" id="IPR003661">
    <property type="entry name" value="HisK_dim/P_dom"/>
</dbReference>
<dbReference type="SUPFAM" id="SSF55874">
    <property type="entry name" value="ATPase domain of HSP90 chaperone/DNA topoisomerase II/histidine kinase"/>
    <property type="match status" value="1"/>
</dbReference>
<feature type="transmembrane region" description="Helical" evidence="11">
    <location>
        <begin position="201"/>
        <end position="219"/>
    </location>
</feature>
<feature type="transmembrane region" description="Helical" evidence="11">
    <location>
        <begin position="131"/>
        <end position="157"/>
    </location>
</feature>
<dbReference type="Gene3D" id="3.30.450.20">
    <property type="entry name" value="PAS domain"/>
    <property type="match status" value="2"/>
</dbReference>
<dbReference type="RefSeq" id="WP_211938069.1">
    <property type="nucleotide sequence ID" value="NZ_CP073078.1"/>
</dbReference>
<evidence type="ECO:0000256" key="3">
    <source>
        <dbReference type="ARBA" id="ARBA00012438"/>
    </source>
</evidence>
<feature type="domain" description="Histidine kinase" evidence="12">
    <location>
        <begin position="601"/>
        <end position="820"/>
    </location>
</feature>
<dbReference type="Pfam" id="PF08447">
    <property type="entry name" value="PAS_3"/>
    <property type="match status" value="2"/>
</dbReference>
<keyword evidence="7 11" id="KW-1133">Transmembrane helix</keyword>
<dbReference type="InterPro" id="IPR007895">
    <property type="entry name" value="MASE1"/>
</dbReference>
<dbReference type="InterPro" id="IPR001610">
    <property type="entry name" value="PAC"/>
</dbReference>
<dbReference type="Proteomes" id="UP000676409">
    <property type="component" value="Chromosome"/>
</dbReference>
<dbReference type="NCBIfam" id="TIGR00229">
    <property type="entry name" value="sensory_box"/>
    <property type="match status" value="1"/>
</dbReference>
<dbReference type="SUPFAM" id="SSF47384">
    <property type="entry name" value="Homodimeric domain of signal transducing histidine kinase"/>
    <property type="match status" value="1"/>
</dbReference>
<feature type="domain" description="Response regulatory" evidence="13">
    <location>
        <begin position="843"/>
        <end position="960"/>
    </location>
</feature>
<dbReference type="InterPro" id="IPR035965">
    <property type="entry name" value="PAS-like_dom_sf"/>
</dbReference>
<dbReference type="Gene3D" id="1.10.287.130">
    <property type="match status" value="1"/>
</dbReference>
<dbReference type="PRINTS" id="PR00344">
    <property type="entry name" value="BCTRLSENSOR"/>
</dbReference>
<feature type="transmembrane region" description="Helical" evidence="11">
    <location>
        <begin position="73"/>
        <end position="93"/>
    </location>
</feature>
<evidence type="ECO:0000313" key="17">
    <source>
        <dbReference type="Proteomes" id="UP000676409"/>
    </source>
</evidence>
<dbReference type="Gene3D" id="3.40.50.2300">
    <property type="match status" value="1"/>
</dbReference>
<dbReference type="PROSITE" id="PS50109">
    <property type="entry name" value="HIS_KIN"/>
    <property type="match status" value="1"/>
</dbReference>
<keyword evidence="6 11" id="KW-0812">Transmembrane</keyword>
<dbReference type="EMBL" id="CP073078">
    <property type="protein sequence ID" value="QUD88018.1"/>
    <property type="molecule type" value="Genomic_DNA"/>
</dbReference>
<dbReference type="GO" id="GO:0000155">
    <property type="term" value="F:phosphorelay sensor kinase activity"/>
    <property type="evidence" value="ECO:0007669"/>
    <property type="project" value="InterPro"/>
</dbReference>
<dbReference type="Gene3D" id="3.30.565.10">
    <property type="entry name" value="Histidine kinase-like ATPase, C-terminal domain"/>
    <property type="match status" value="1"/>
</dbReference>
<feature type="transmembrane region" description="Helical" evidence="11">
    <location>
        <begin position="169"/>
        <end position="189"/>
    </location>
</feature>
<reference evidence="16" key="1">
    <citation type="submission" date="2021-04" db="EMBL/GenBank/DDBJ databases">
        <title>The complete genome sequence of Caulobacter sp. S6.</title>
        <authorList>
            <person name="Tang Y."/>
            <person name="Ouyang W."/>
            <person name="Liu Q."/>
            <person name="Huang B."/>
            <person name="Guo Z."/>
            <person name="Lei P."/>
        </authorList>
    </citation>
    <scope>NUCLEOTIDE SEQUENCE</scope>
    <source>
        <strain evidence="16">S6</strain>
    </source>
</reference>
<dbReference type="Pfam" id="PF00512">
    <property type="entry name" value="HisKA"/>
    <property type="match status" value="1"/>
</dbReference>
<name>A0A975FYX2_9CAUL</name>
<dbReference type="CDD" id="cd00082">
    <property type="entry name" value="HisKA"/>
    <property type="match status" value="1"/>
</dbReference>
<comment type="catalytic activity">
    <reaction evidence="1">
        <text>ATP + protein L-histidine = ADP + protein N-phospho-L-histidine.</text>
        <dbReference type="EC" id="2.7.13.3"/>
    </reaction>
</comment>
<dbReference type="GO" id="GO:0005886">
    <property type="term" value="C:plasma membrane"/>
    <property type="evidence" value="ECO:0007669"/>
    <property type="project" value="UniProtKB-SubCell"/>
</dbReference>
<proteinExistence type="predicted"/>
<dbReference type="InterPro" id="IPR036097">
    <property type="entry name" value="HisK_dim/P_sf"/>
</dbReference>
<dbReference type="InterPro" id="IPR003594">
    <property type="entry name" value="HATPase_dom"/>
</dbReference>
<dbReference type="PROSITE" id="PS50113">
    <property type="entry name" value="PAC"/>
    <property type="match status" value="2"/>
</dbReference>
<dbReference type="SUPFAM" id="SSF52172">
    <property type="entry name" value="CheY-like"/>
    <property type="match status" value="1"/>
</dbReference>
<keyword evidence="8" id="KW-0902">Two-component regulatory system</keyword>
<feature type="transmembrane region" description="Helical" evidence="11">
    <location>
        <begin position="48"/>
        <end position="66"/>
    </location>
</feature>
<evidence type="ECO:0000256" key="8">
    <source>
        <dbReference type="ARBA" id="ARBA00023012"/>
    </source>
</evidence>
<sequence>MDDGRIDGASAPPEGVPPANGFLLPVGVALATFGLAAVSLLYTRALGHIAAVWPANAILLSALLSIRTSRWALVTASAWAGLAGALLVVSGFNYWPAPIMAACNAGEALLCAAGLRRVLGRDLDLIEARDLSVFVAMAGVAAPLASAVPAAAMLSWIKHGPFLRYAVEWFGSTGLGFLILTPALTALTPEALAPLASPDRRWRAIGLFALLGVSLGLVFLQSRNSLLFLLMPVLMAITFLLEQAGGALAMLVTAIVAVAASIVGRKTAGAAPAQLVSQLLQIQFFLAVAVVSVLAAAAVLGRQRRLTDTLRESLAETEAARALALEHQRWAAMAEEIASVGHWRFDLVTGATVWSDEIYRIYGLDPADGIPDREDTLKLYHPDDQPLVRSNFNRCWRDGVPFAAEVRVVRPDGAVRNVLSRGAAERDAATGRVRAIFGAFMDITEAKAVERVLRESEERYRMLTDRATDIILRYDTSGLIEFASPAVRLLGYEPEQVVGRRMGEFVHPDDARVAAEGRKAAADGVSGAEGDWPDVRVRCADGGWIWVQGSPSAIRSEQGAVIGVVTVLRDVTARRAMEDELRRKKAEAEAADIAKSEFMANMSHEIRTPLTAIIGFSALLERFDALPEQARRHVQRIVAGGQALLDVVNHILDFSKLEAAQVELDPQPFDPEALLDEAMALVAGQAAFKGLELVRAPAAPLPPRVLADPARVKQILLNLLTNAVKFTDQGSVTVSAHYHRPAGRLEFVVSDTGCGIPEDKRHRLFARFSQVDSSLSRRHGGTGLGLAICKSLVDLMGGEIEVESREGVGSTFRFAVPAPLSIRGEAEREGRAANEAPAAPVCQILIVDDRPENRELVRNMLEALGHVVVEAGGGAQALALASSRPYDLILMDLQMPGMDGFAAARAIRSRAPANRDTPIVALSANVLAEHVALCFEAGMNDHIGKPVRIEDLAAKIAEWMAPDDEPSVAAG</sequence>
<evidence type="ECO:0000256" key="6">
    <source>
        <dbReference type="ARBA" id="ARBA00022692"/>
    </source>
</evidence>
<dbReference type="PANTHER" id="PTHR45339:SF1">
    <property type="entry name" value="HYBRID SIGNAL TRANSDUCTION HISTIDINE KINASE J"/>
    <property type="match status" value="1"/>
</dbReference>
<dbReference type="InterPro" id="IPR011006">
    <property type="entry name" value="CheY-like_superfamily"/>
</dbReference>
<dbReference type="InterPro" id="IPR036890">
    <property type="entry name" value="HATPase_C_sf"/>
</dbReference>
<dbReference type="Gene3D" id="2.10.70.100">
    <property type="match status" value="1"/>
</dbReference>
<dbReference type="Pfam" id="PF00072">
    <property type="entry name" value="Response_reg"/>
    <property type="match status" value="1"/>
</dbReference>
<dbReference type="AlphaFoldDB" id="A0A975FYX2"/>
<keyword evidence="17" id="KW-1185">Reference proteome</keyword>
<dbReference type="FunFam" id="3.30.565.10:FF:000010">
    <property type="entry name" value="Sensor histidine kinase RcsC"/>
    <property type="match status" value="1"/>
</dbReference>
<keyword evidence="5 10" id="KW-0597">Phosphoprotein</keyword>